<protein>
    <submittedName>
        <fullName evidence="1">Uncharacterized protein</fullName>
    </submittedName>
</protein>
<sequence>MVDAVGTIAKIVEVALKIKGAAETVKQNQDVCKQIKSRVEILGNTLSQHQNNTELMSNLAVRYSLEALDEILVEAFKLVMDCQEETNFVCLFYTAGKLSRQLIQVEQRISSKNVDAILAIMGFLLPKQSNQDGANPRSPSQQVNFSTRPPSFRDWQDNFSTRPTPFQFQAMEPPSPPKKMRRQNQGWEDVDIQTKGPFEAIFNKVREERLAAKEVRPLFVVLLLLFSIHTPAS</sequence>
<proteinExistence type="predicted"/>
<organism evidence="1 2">
    <name type="scientific">Avena sativa</name>
    <name type="common">Oat</name>
    <dbReference type="NCBI Taxonomy" id="4498"/>
    <lineage>
        <taxon>Eukaryota</taxon>
        <taxon>Viridiplantae</taxon>
        <taxon>Streptophyta</taxon>
        <taxon>Embryophyta</taxon>
        <taxon>Tracheophyta</taxon>
        <taxon>Spermatophyta</taxon>
        <taxon>Magnoliopsida</taxon>
        <taxon>Liliopsida</taxon>
        <taxon>Poales</taxon>
        <taxon>Poaceae</taxon>
        <taxon>BOP clade</taxon>
        <taxon>Pooideae</taxon>
        <taxon>Poodae</taxon>
        <taxon>Poeae</taxon>
        <taxon>Poeae Chloroplast Group 1 (Aveneae type)</taxon>
        <taxon>Aveninae</taxon>
        <taxon>Avena</taxon>
    </lineage>
</organism>
<reference evidence="1" key="2">
    <citation type="submission" date="2025-09" db="UniProtKB">
        <authorList>
            <consortium name="EnsemblPlants"/>
        </authorList>
    </citation>
    <scope>IDENTIFICATION</scope>
</reference>
<evidence type="ECO:0000313" key="1">
    <source>
        <dbReference type="EnsemblPlants" id="AVESA.00010b.r2.3AG0410110.1.CDS"/>
    </source>
</evidence>
<evidence type="ECO:0000313" key="2">
    <source>
        <dbReference type="Proteomes" id="UP001732700"/>
    </source>
</evidence>
<dbReference type="Proteomes" id="UP001732700">
    <property type="component" value="Chromosome 3A"/>
</dbReference>
<name>A0ACD5VET3_AVESA</name>
<reference evidence="1" key="1">
    <citation type="submission" date="2021-05" db="EMBL/GenBank/DDBJ databases">
        <authorList>
            <person name="Scholz U."/>
            <person name="Mascher M."/>
            <person name="Fiebig A."/>
        </authorList>
    </citation>
    <scope>NUCLEOTIDE SEQUENCE [LARGE SCALE GENOMIC DNA]</scope>
</reference>
<keyword evidence="2" id="KW-1185">Reference proteome</keyword>
<accession>A0ACD5VET3</accession>
<dbReference type="EnsemblPlants" id="AVESA.00010b.r2.3AG0410110.1">
    <property type="protein sequence ID" value="AVESA.00010b.r2.3AG0410110.1.CDS"/>
    <property type="gene ID" value="AVESA.00010b.r2.3AG0410110"/>
</dbReference>